<feature type="domain" description="BZIP" evidence="7">
    <location>
        <begin position="184"/>
        <end position="231"/>
    </location>
</feature>
<dbReference type="InterPro" id="IPR000700">
    <property type="entry name" value="PAS-assoc_C"/>
</dbReference>
<dbReference type="Pfam" id="PF00170">
    <property type="entry name" value="bZIP_1"/>
    <property type="match status" value="1"/>
</dbReference>
<dbReference type="InterPro" id="IPR035965">
    <property type="entry name" value="PAS-like_dom_sf"/>
</dbReference>
<dbReference type="PROSITE" id="PS50217">
    <property type="entry name" value="BZIP"/>
    <property type="match status" value="1"/>
</dbReference>
<evidence type="ECO:0000256" key="4">
    <source>
        <dbReference type="SAM" id="MobiDB-lite"/>
    </source>
</evidence>
<dbReference type="GO" id="GO:0003700">
    <property type="term" value="F:DNA-binding transcription factor activity"/>
    <property type="evidence" value="ECO:0007669"/>
    <property type="project" value="InterPro"/>
</dbReference>
<protein>
    <recommendedName>
        <fullName evidence="9">LOV domain-containing protein</fullName>
    </recommendedName>
</protein>
<feature type="compositionally biased region" description="Basic residues" evidence="4">
    <location>
        <begin position="196"/>
        <end position="206"/>
    </location>
</feature>
<dbReference type="Gene3D" id="1.20.5.170">
    <property type="match status" value="1"/>
</dbReference>
<evidence type="ECO:0000256" key="3">
    <source>
        <dbReference type="ARBA" id="ARBA00022991"/>
    </source>
</evidence>
<evidence type="ECO:0000259" key="5">
    <source>
        <dbReference type="PROSITE" id="PS50112"/>
    </source>
</evidence>
<gene>
    <name evidence="8" type="ORF">PPAR1163_LOCUS21739</name>
</gene>
<dbReference type="PROSITE" id="PS50112">
    <property type="entry name" value="PAS"/>
    <property type="match status" value="1"/>
</dbReference>
<feature type="region of interest" description="Disordered" evidence="4">
    <location>
        <begin position="1"/>
        <end position="124"/>
    </location>
</feature>
<evidence type="ECO:0000256" key="2">
    <source>
        <dbReference type="ARBA" id="ARBA00022643"/>
    </source>
</evidence>
<feature type="domain" description="PAC" evidence="6">
    <location>
        <begin position="375"/>
        <end position="429"/>
    </location>
</feature>
<dbReference type="EMBL" id="HBGJ01034272">
    <property type="protein sequence ID" value="CAD9263356.1"/>
    <property type="molecule type" value="Transcribed_RNA"/>
</dbReference>
<dbReference type="SUPFAM" id="SSF57959">
    <property type="entry name" value="Leucine zipper domain"/>
    <property type="match status" value="1"/>
</dbReference>
<sequence>MSRGSQVKVSRQRARRGGALAGSPDPGTLCGLRTCGPGVEGALLLPSHDTPEQEERTAAASSAQQKKRQRPHPQATDPRRTQAGTSTRAAREECSSARKRQKSQALARHIGIASPAATRRTSGSGIMAGNQGLFGDLDLLPVLDSCWSERELMEIELLTRDGEEPKGEEEKASKSTEKTTSNGDQKKRTRAERNREHARRSRARKKNMVESVERTIKVLQDENKRLRTAISSQLGTVGEAELRKIDLLTKQKVDDGEYTTGEEEGAGSTSESEGAPKPPRDSSEKLCTKTMTDANQLLIEEDYSLLVALKKGKQNFLVTDPRLPDNPIVFASAGFMTLTGYAHEEVLGRNCRFLQGPDTDPVDVERIRNSINTGEEISVCLLNYKKDGSTFWNQFFITPLRDPVGNTVNFVGVQQLVTPQVAQLLREQARGNLSAFEEERKLIEQGERLRTETIRAEQLDAVLTGKTGYLLP</sequence>
<name>A0A7S1UBS4_9STRA</name>
<dbReference type="AlphaFoldDB" id="A0A7S1UBS4"/>
<keyword evidence="1" id="KW-0285">Flavoprotein</keyword>
<proteinExistence type="predicted"/>
<feature type="compositionally biased region" description="Basic and acidic residues" evidence="4">
    <location>
        <begin position="158"/>
        <end position="177"/>
    </location>
</feature>
<dbReference type="SUPFAM" id="SSF55785">
    <property type="entry name" value="PYP-like sensor domain (PAS domain)"/>
    <property type="match status" value="1"/>
</dbReference>
<dbReference type="PANTHER" id="PTHR47429:SF2">
    <property type="entry name" value="PROTEIN TWIN LOV 1"/>
    <property type="match status" value="1"/>
</dbReference>
<dbReference type="FunFam" id="3.30.450.20:FF:000135">
    <property type="entry name" value="Ptaureo1a lov2 domain"/>
    <property type="match status" value="1"/>
</dbReference>
<feature type="compositionally biased region" description="Acidic residues" evidence="4">
    <location>
        <begin position="256"/>
        <end position="265"/>
    </location>
</feature>
<evidence type="ECO:0000259" key="7">
    <source>
        <dbReference type="PROSITE" id="PS50217"/>
    </source>
</evidence>
<dbReference type="CDD" id="cd00130">
    <property type="entry name" value="PAS"/>
    <property type="match status" value="1"/>
</dbReference>
<dbReference type="SMART" id="SM00086">
    <property type="entry name" value="PAC"/>
    <property type="match status" value="1"/>
</dbReference>
<dbReference type="PANTHER" id="PTHR47429">
    <property type="entry name" value="PROTEIN TWIN LOV 1"/>
    <property type="match status" value="1"/>
</dbReference>
<dbReference type="GO" id="GO:0005634">
    <property type="term" value="C:nucleus"/>
    <property type="evidence" value="ECO:0007669"/>
    <property type="project" value="TreeGrafter"/>
</dbReference>
<dbReference type="Pfam" id="PF13426">
    <property type="entry name" value="PAS_9"/>
    <property type="match status" value="1"/>
</dbReference>
<dbReference type="SMART" id="SM00338">
    <property type="entry name" value="BRLZ"/>
    <property type="match status" value="1"/>
</dbReference>
<keyword evidence="2" id="KW-0288">FMN</keyword>
<dbReference type="InterPro" id="IPR046347">
    <property type="entry name" value="bZIP_sf"/>
</dbReference>
<dbReference type="NCBIfam" id="TIGR00229">
    <property type="entry name" value="sensory_box"/>
    <property type="match status" value="1"/>
</dbReference>
<evidence type="ECO:0008006" key="9">
    <source>
        <dbReference type="Google" id="ProtNLM"/>
    </source>
</evidence>
<evidence type="ECO:0000256" key="1">
    <source>
        <dbReference type="ARBA" id="ARBA00022630"/>
    </source>
</evidence>
<evidence type="ECO:0000259" key="6">
    <source>
        <dbReference type="PROSITE" id="PS50113"/>
    </source>
</evidence>
<dbReference type="InterPro" id="IPR000014">
    <property type="entry name" value="PAS"/>
</dbReference>
<dbReference type="InterPro" id="IPR001610">
    <property type="entry name" value="PAC"/>
</dbReference>
<accession>A0A7S1UBS4</accession>
<dbReference type="InterPro" id="IPR004827">
    <property type="entry name" value="bZIP"/>
</dbReference>
<feature type="domain" description="PAS" evidence="5">
    <location>
        <begin position="325"/>
        <end position="374"/>
    </location>
</feature>
<dbReference type="Gene3D" id="3.30.450.20">
    <property type="entry name" value="PAS domain"/>
    <property type="match status" value="1"/>
</dbReference>
<organism evidence="8">
    <name type="scientific">Phaeomonas parva</name>
    <dbReference type="NCBI Taxonomy" id="124430"/>
    <lineage>
        <taxon>Eukaryota</taxon>
        <taxon>Sar</taxon>
        <taxon>Stramenopiles</taxon>
        <taxon>Ochrophyta</taxon>
        <taxon>Pinguiophyceae</taxon>
        <taxon>Pinguiochrysidales</taxon>
        <taxon>Pinguiochrysidaceae</taxon>
        <taxon>Phaeomonas</taxon>
    </lineage>
</organism>
<feature type="region of interest" description="Disordered" evidence="4">
    <location>
        <begin position="158"/>
        <end position="210"/>
    </location>
</feature>
<reference evidence="8" key="1">
    <citation type="submission" date="2021-01" db="EMBL/GenBank/DDBJ databases">
        <authorList>
            <person name="Corre E."/>
            <person name="Pelletier E."/>
            <person name="Niang G."/>
            <person name="Scheremetjew M."/>
            <person name="Finn R."/>
            <person name="Kale V."/>
            <person name="Holt S."/>
            <person name="Cochrane G."/>
            <person name="Meng A."/>
            <person name="Brown T."/>
            <person name="Cohen L."/>
        </authorList>
    </citation>
    <scope>NUCLEOTIDE SEQUENCE</scope>
    <source>
        <strain evidence="8">CCMP2877</strain>
    </source>
</reference>
<feature type="compositionally biased region" description="Low complexity" evidence="4">
    <location>
        <begin position="266"/>
        <end position="275"/>
    </location>
</feature>
<dbReference type="PROSITE" id="PS50113">
    <property type="entry name" value="PAC"/>
    <property type="match status" value="1"/>
</dbReference>
<feature type="region of interest" description="Disordered" evidence="4">
    <location>
        <begin position="254"/>
        <end position="286"/>
    </location>
</feature>
<keyword evidence="3" id="KW-0157">Chromophore</keyword>
<dbReference type="CDD" id="cd14809">
    <property type="entry name" value="bZIP_AUREO-like"/>
    <property type="match status" value="1"/>
</dbReference>
<evidence type="ECO:0000313" key="8">
    <source>
        <dbReference type="EMBL" id="CAD9263356.1"/>
    </source>
</evidence>